<organism evidence="2 3">
    <name type="scientific">Ostreobium quekettii</name>
    <dbReference type="NCBI Taxonomy" id="121088"/>
    <lineage>
        <taxon>Eukaryota</taxon>
        <taxon>Viridiplantae</taxon>
        <taxon>Chlorophyta</taxon>
        <taxon>core chlorophytes</taxon>
        <taxon>Ulvophyceae</taxon>
        <taxon>TCBD clade</taxon>
        <taxon>Bryopsidales</taxon>
        <taxon>Ostreobineae</taxon>
        <taxon>Ostreobiaceae</taxon>
        <taxon>Ostreobium</taxon>
    </lineage>
</organism>
<dbReference type="Pfam" id="PF09366">
    <property type="entry name" value="DUF1997"/>
    <property type="match status" value="1"/>
</dbReference>
<dbReference type="PANTHER" id="PTHR34131:SF3">
    <property type="entry name" value="(RAP ANNOTATION RELEASE2) GALACTOSE-BINDING LIKE DOMAIN CONTAINING PROTEIN"/>
    <property type="match status" value="1"/>
</dbReference>
<evidence type="ECO:0000313" key="2">
    <source>
        <dbReference type="EMBL" id="CAD7701883.1"/>
    </source>
</evidence>
<dbReference type="Proteomes" id="UP000708148">
    <property type="component" value="Unassembled WGS sequence"/>
</dbReference>
<feature type="compositionally biased region" description="Basic and acidic residues" evidence="1">
    <location>
        <begin position="25"/>
        <end position="34"/>
    </location>
</feature>
<dbReference type="PANTHER" id="PTHR34131">
    <property type="entry name" value="(RAP ANNOTATION RELEASE2) GALACTOSE-BINDING LIKE DOMAIN CONTAINING PROTEIN"/>
    <property type="match status" value="1"/>
</dbReference>
<dbReference type="AlphaFoldDB" id="A0A8S1J385"/>
<evidence type="ECO:0000256" key="1">
    <source>
        <dbReference type="SAM" id="MobiDB-lite"/>
    </source>
</evidence>
<protein>
    <recommendedName>
        <fullName evidence="4">DUF1997 domain-containing protein</fullName>
    </recommendedName>
</protein>
<evidence type="ECO:0000313" key="3">
    <source>
        <dbReference type="Proteomes" id="UP000708148"/>
    </source>
</evidence>
<dbReference type="OrthoDB" id="426136at2759"/>
<sequence length="235" mass="26084">MEATAPAAVKAENVEDGATNSADAGDSRPTRPTEDEPYPLPEDAPEEKRKRVAYFHAAKSGKREVEEGERQLADYMALPLSQYSVLDAKRVERLDESTFKCYVSGFRFFGFVVEPIVTVDVKTSNRGCFIRMLDCELDGSSMVKAANEAFDARMSNNVTWEQEGDQKRLLADTEVKVAILIPKAFALTPVSLVESVGNAIMGQVLRIAVPRFLRQLDKDYTIWAAGDDSRKPVEV</sequence>
<gene>
    <name evidence="2" type="ORF">OSTQU699_LOCUS7240</name>
</gene>
<proteinExistence type="predicted"/>
<dbReference type="InterPro" id="IPR018971">
    <property type="entry name" value="DUF1997"/>
</dbReference>
<evidence type="ECO:0008006" key="4">
    <source>
        <dbReference type="Google" id="ProtNLM"/>
    </source>
</evidence>
<accession>A0A8S1J385</accession>
<reference evidence="2" key="1">
    <citation type="submission" date="2020-12" db="EMBL/GenBank/DDBJ databases">
        <authorList>
            <person name="Iha C."/>
        </authorList>
    </citation>
    <scope>NUCLEOTIDE SEQUENCE</scope>
</reference>
<dbReference type="EMBL" id="CAJHUC010001652">
    <property type="protein sequence ID" value="CAD7701883.1"/>
    <property type="molecule type" value="Genomic_DNA"/>
</dbReference>
<comment type="caution">
    <text evidence="2">The sequence shown here is derived from an EMBL/GenBank/DDBJ whole genome shotgun (WGS) entry which is preliminary data.</text>
</comment>
<feature type="region of interest" description="Disordered" evidence="1">
    <location>
        <begin position="1"/>
        <end position="49"/>
    </location>
</feature>
<keyword evidence="3" id="KW-1185">Reference proteome</keyword>
<name>A0A8S1J385_9CHLO</name>